<evidence type="ECO:0000256" key="1">
    <source>
        <dbReference type="ARBA" id="ARBA00004651"/>
    </source>
</evidence>
<feature type="transmembrane region" description="Helical" evidence="7">
    <location>
        <begin position="382"/>
        <end position="404"/>
    </location>
</feature>
<evidence type="ECO:0000256" key="7">
    <source>
        <dbReference type="SAM" id="Phobius"/>
    </source>
</evidence>
<evidence type="ECO:0000256" key="5">
    <source>
        <dbReference type="ARBA" id="ARBA00022989"/>
    </source>
</evidence>
<proteinExistence type="inferred from homology"/>
<feature type="transmembrane region" description="Helical" evidence="7">
    <location>
        <begin position="178"/>
        <end position="195"/>
    </location>
</feature>
<keyword evidence="5 7" id="KW-1133">Transmembrane helix</keyword>
<sequence length="479" mass="53958">MELNTDINKANVISSLTWKLFERFVSQGLSLVIQIILARLLLPEDFGSLAIIVAITNYAAIFVQSGIATALIQKKDLDDKDVSTVLTSCLVLALVFYTILFVAAPFIANVFKSDILVPTLRIQSLVLFLNAINSVQTAILSRRMQFKRLFIRSLIAVPISGVIGIAMAYLGFGLWSLVMYNLSNMIVVVLVMNIGNDLRIKLGFSMEKAKTIYSFSSKILVTSFVSGGYDLMRTMAIGKKYNTNDLAFYDKAYSYSYYIVTILNSSISSVMLPTFSKKQDDINEIKLIARRSTKLSAFVMIPLMVGIATIATPLVRLLLTEKWMECVPYLMIFCMLRIPGVFMAIDKQIFYAIGRSEINMYYELCLFIINTIALIISLKMGVLWIAIFACAIEYIGLIAIFTLSKNLVNYNFKERLLDLWKSIVSSIVMFTVLNFINLQTSDLVTILAKFIIGIAVYLLMSMILRDDSLKYIFSIVKRK</sequence>
<name>H6WNJ8_9BACE</name>
<keyword evidence="6 7" id="KW-0472">Membrane</keyword>
<accession>H6WNJ8</accession>
<evidence type="ECO:0000313" key="8">
    <source>
        <dbReference type="EMBL" id="AFA54779.1"/>
    </source>
</evidence>
<keyword evidence="3" id="KW-1003">Cell membrane</keyword>
<feature type="transmembrane region" description="Helical" evidence="7">
    <location>
        <begin position="24"/>
        <end position="42"/>
    </location>
</feature>
<comment type="similarity">
    <text evidence="2">Belongs to the polysaccharide synthase family.</text>
</comment>
<feature type="transmembrane region" description="Helical" evidence="7">
    <location>
        <begin position="215"/>
        <end position="235"/>
    </location>
</feature>
<evidence type="ECO:0000256" key="2">
    <source>
        <dbReference type="ARBA" id="ARBA00007430"/>
    </source>
</evidence>
<feature type="transmembrane region" description="Helical" evidence="7">
    <location>
        <begin position="443"/>
        <end position="464"/>
    </location>
</feature>
<keyword evidence="4 7" id="KW-0812">Transmembrane</keyword>
<feature type="transmembrane region" description="Helical" evidence="7">
    <location>
        <begin position="48"/>
        <end position="72"/>
    </location>
</feature>
<dbReference type="GO" id="GO:0005886">
    <property type="term" value="C:plasma membrane"/>
    <property type="evidence" value="ECO:0007669"/>
    <property type="project" value="UniProtKB-SubCell"/>
</dbReference>
<dbReference type="PANTHER" id="PTHR30250">
    <property type="entry name" value="PST FAMILY PREDICTED COLANIC ACID TRANSPORTER"/>
    <property type="match status" value="1"/>
</dbReference>
<feature type="transmembrane region" description="Helical" evidence="7">
    <location>
        <begin position="149"/>
        <end position="172"/>
    </location>
</feature>
<feature type="transmembrane region" description="Helical" evidence="7">
    <location>
        <begin position="84"/>
        <end position="108"/>
    </location>
</feature>
<organism evidence="8">
    <name type="scientific">uncultured Bacteroides sp. SMG1</name>
    <dbReference type="NCBI Taxonomy" id="1131818"/>
    <lineage>
        <taxon>Bacteria</taxon>
        <taxon>Pseudomonadati</taxon>
        <taxon>Bacteroidota</taxon>
        <taxon>Bacteroidia</taxon>
        <taxon>Bacteroidales</taxon>
        <taxon>Bacteroidaceae</taxon>
        <taxon>Bacteroides</taxon>
        <taxon>environmental samples</taxon>
    </lineage>
</organism>
<comment type="subcellular location">
    <subcellularLocation>
        <location evidence="1">Cell membrane</location>
        <topology evidence="1">Multi-pass membrane protein</topology>
    </subcellularLocation>
</comment>
<feature type="transmembrane region" description="Helical" evidence="7">
    <location>
        <begin position="295"/>
        <end position="315"/>
    </location>
</feature>
<feature type="transmembrane region" description="Helical" evidence="7">
    <location>
        <begin position="358"/>
        <end position="376"/>
    </location>
</feature>
<evidence type="ECO:0000256" key="6">
    <source>
        <dbReference type="ARBA" id="ARBA00023136"/>
    </source>
</evidence>
<feature type="transmembrane region" description="Helical" evidence="7">
    <location>
        <begin position="120"/>
        <end position="140"/>
    </location>
</feature>
<feature type="transmembrane region" description="Helical" evidence="7">
    <location>
        <begin position="416"/>
        <end position="437"/>
    </location>
</feature>
<feature type="transmembrane region" description="Helical" evidence="7">
    <location>
        <begin position="255"/>
        <end position="275"/>
    </location>
</feature>
<evidence type="ECO:0000256" key="3">
    <source>
        <dbReference type="ARBA" id="ARBA00022475"/>
    </source>
</evidence>
<protein>
    <submittedName>
        <fullName evidence="8">Putative polysaccharide transporter/flippase</fullName>
    </submittedName>
</protein>
<evidence type="ECO:0000256" key="4">
    <source>
        <dbReference type="ARBA" id="ARBA00022692"/>
    </source>
</evidence>
<dbReference type="PANTHER" id="PTHR30250:SF10">
    <property type="entry name" value="LIPOPOLYSACCHARIDE BIOSYNTHESIS PROTEIN WZXC"/>
    <property type="match status" value="1"/>
</dbReference>
<reference evidence="8" key="1">
    <citation type="journal article" date="2012" name="ISME J.">
        <title>Functional metagenomics reveals novel salt tolerance loci from the human gut microbiome.</title>
        <authorList>
            <person name="Culligan E.P."/>
            <person name="Sleator R.D."/>
            <person name="Marchesi J.R."/>
            <person name="Hill C."/>
        </authorList>
    </citation>
    <scope>NUCLEOTIDE SEQUENCE</scope>
</reference>
<dbReference type="CDD" id="cd13127">
    <property type="entry name" value="MATE_tuaB_like"/>
    <property type="match status" value="1"/>
</dbReference>
<dbReference type="EMBL" id="JQ269596">
    <property type="protein sequence ID" value="AFA54779.1"/>
    <property type="molecule type" value="Genomic_DNA"/>
</dbReference>
<feature type="transmembrane region" description="Helical" evidence="7">
    <location>
        <begin position="327"/>
        <end position="346"/>
    </location>
</feature>
<dbReference type="AlphaFoldDB" id="H6WNJ8"/>
<dbReference type="InterPro" id="IPR050833">
    <property type="entry name" value="Poly_Biosynth_Transport"/>
</dbReference>
<dbReference type="Pfam" id="PF13440">
    <property type="entry name" value="Polysacc_synt_3"/>
    <property type="match status" value="1"/>
</dbReference>